<proteinExistence type="predicted"/>
<feature type="compositionally biased region" description="Basic and acidic residues" evidence="1">
    <location>
        <begin position="82"/>
        <end position="91"/>
    </location>
</feature>
<evidence type="ECO:0000313" key="3">
    <source>
        <dbReference type="Proteomes" id="UP001180020"/>
    </source>
</evidence>
<organism evidence="2 3">
    <name type="scientific">Acorus calamus</name>
    <name type="common">Sweet flag</name>
    <dbReference type="NCBI Taxonomy" id="4465"/>
    <lineage>
        <taxon>Eukaryota</taxon>
        <taxon>Viridiplantae</taxon>
        <taxon>Streptophyta</taxon>
        <taxon>Embryophyta</taxon>
        <taxon>Tracheophyta</taxon>
        <taxon>Spermatophyta</taxon>
        <taxon>Magnoliopsida</taxon>
        <taxon>Liliopsida</taxon>
        <taxon>Acoraceae</taxon>
        <taxon>Acorus</taxon>
    </lineage>
</organism>
<evidence type="ECO:0000256" key="1">
    <source>
        <dbReference type="SAM" id="MobiDB-lite"/>
    </source>
</evidence>
<dbReference type="AlphaFoldDB" id="A0AAV9C001"/>
<evidence type="ECO:0000313" key="2">
    <source>
        <dbReference type="EMBL" id="KAK1282400.1"/>
    </source>
</evidence>
<comment type="caution">
    <text evidence="2">The sequence shown here is derived from an EMBL/GenBank/DDBJ whole genome shotgun (WGS) entry which is preliminary data.</text>
</comment>
<dbReference type="Proteomes" id="UP001180020">
    <property type="component" value="Unassembled WGS sequence"/>
</dbReference>
<sequence length="118" mass="12884">MADITDFLFGHFTDLSVGGSSARPSPPGVEDARKLLIGGTRPTRVEENGRGQIRLPESMVLHPEFIIKDPIVIHKKVKKSGVKGDHYEDKNALPPKPESKKSKRKKHGPILGPSKADA</sequence>
<protein>
    <submittedName>
        <fullName evidence="2">Uncharacterized protein</fullName>
    </submittedName>
</protein>
<gene>
    <name evidence="2" type="ORF">QJS10_CPB22g00245</name>
</gene>
<accession>A0AAV9C001</accession>
<name>A0AAV9C001_ACOCL</name>
<dbReference type="EMBL" id="JAUJYO010000022">
    <property type="protein sequence ID" value="KAK1282400.1"/>
    <property type="molecule type" value="Genomic_DNA"/>
</dbReference>
<keyword evidence="3" id="KW-1185">Reference proteome</keyword>
<reference evidence="2" key="2">
    <citation type="submission" date="2023-06" db="EMBL/GenBank/DDBJ databases">
        <authorList>
            <person name="Ma L."/>
            <person name="Liu K.-W."/>
            <person name="Li Z."/>
            <person name="Hsiao Y.-Y."/>
            <person name="Qi Y."/>
            <person name="Fu T."/>
            <person name="Tang G."/>
            <person name="Zhang D."/>
            <person name="Sun W.-H."/>
            <person name="Liu D.-K."/>
            <person name="Li Y."/>
            <person name="Chen G.-Z."/>
            <person name="Liu X.-D."/>
            <person name="Liao X.-Y."/>
            <person name="Jiang Y.-T."/>
            <person name="Yu X."/>
            <person name="Hao Y."/>
            <person name="Huang J."/>
            <person name="Zhao X.-W."/>
            <person name="Ke S."/>
            <person name="Chen Y.-Y."/>
            <person name="Wu W.-L."/>
            <person name="Hsu J.-L."/>
            <person name="Lin Y.-F."/>
            <person name="Huang M.-D."/>
            <person name="Li C.-Y."/>
            <person name="Huang L."/>
            <person name="Wang Z.-W."/>
            <person name="Zhao X."/>
            <person name="Zhong W.-Y."/>
            <person name="Peng D.-H."/>
            <person name="Ahmad S."/>
            <person name="Lan S."/>
            <person name="Zhang J.-S."/>
            <person name="Tsai W.-C."/>
            <person name="Van De Peer Y."/>
            <person name="Liu Z.-J."/>
        </authorList>
    </citation>
    <scope>NUCLEOTIDE SEQUENCE</scope>
    <source>
        <strain evidence="2">CP</strain>
        <tissue evidence="2">Leaves</tissue>
    </source>
</reference>
<feature type="region of interest" description="Disordered" evidence="1">
    <location>
        <begin position="78"/>
        <end position="118"/>
    </location>
</feature>
<reference evidence="2" key="1">
    <citation type="journal article" date="2023" name="Nat. Commun.">
        <title>Diploid and tetraploid genomes of Acorus and the evolution of monocots.</title>
        <authorList>
            <person name="Ma L."/>
            <person name="Liu K.W."/>
            <person name="Li Z."/>
            <person name="Hsiao Y.Y."/>
            <person name="Qi Y."/>
            <person name="Fu T."/>
            <person name="Tang G.D."/>
            <person name="Zhang D."/>
            <person name="Sun W.H."/>
            <person name="Liu D.K."/>
            <person name="Li Y."/>
            <person name="Chen G.Z."/>
            <person name="Liu X.D."/>
            <person name="Liao X.Y."/>
            <person name="Jiang Y.T."/>
            <person name="Yu X."/>
            <person name="Hao Y."/>
            <person name="Huang J."/>
            <person name="Zhao X.W."/>
            <person name="Ke S."/>
            <person name="Chen Y.Y."/>
            <person name="Wu W.L."/>
            <person name="Hsu J.L."/>
            <person name="Lin Y.F."/>
            <person name="Huang M.D."/>
            <person name="Li C.Y."/>
            <person name="Huang L."/>
            <person name="Wang Z.W."/>
            <person name="Zhao X."/>
            <person name="Zhong W.Y."/>
            <person name="Peng D.H."/>
            <person name="Ahmad S."/>
            <person name="Lan S."/>
            <person name="Zhang J.S."/>
            <person name="Tsai W.C."/>
            <person name="Van de Peer Y."/>
            <person name="Liu Z.J."/>
        </authorList>
    </citation>
    <scope>NUCLEOTIDE SEQUENCE</scope>
    <source>
        <strain evidence="2">CP</strain>
    </source>
</reference>